<evidence type="ECO:0000259" key="2">
    <source>
        <dbReference type="PROSITE" id="PS51698"/>
    </source>
</evidence>
<keyword evidence="4" id="KW-1185">Reference proteome</keyword>
<dbReference type="EMBL" id="BRXZ01000268">
    <property type="protein sequence ID" value="GMI08567.1"/>
    <property type="molecule type" value="Genomic_DNA"/>
</dbReference>
<feature type="domain" description="U-box" evidence="2">
    <location>
        <begin position="57"/>
        <end position="133"/>
    </location>
</feature>
<dbReference type="SUPFAM" id="SSF57850">
    <property type="entry name" value="RING/U-box"/>
    <property type="match status" value="1"/>
</dbReference>
<dbReference type="InterPro" id="IPR013083">
    <property type="entry name" value="Znf_RING/FYVE/PHD"/>
</dbReference>
<feature type="compositionally biased region" description="Low complexity" evidence="1">
    <location>
        <begin position="180"/>
        <end position="199"/>
    </location>
</feature>
<dbReference type="AlphaFoldDB" id="A0A9W7CEP4"/>
<dbReference type="PANTHER" id="PTHR46573">
    <property type="entry name" value="WD REPEAT, SAM AND U-BOX DOMAIN-CONTAINING PROTEIN 1"/>
    <property type="match status" value="1"/>
</dbReference>
<protein>
    <recommendedName>
        <fullName evidence="2">U-box domain-containing protein</fullName>
    </recommendedName>
</protein>
<dbReference type="SMART" id="SM00504">
    <property type="entry name" value="Ubox"/>
    <property type="match status" value="1"/>
</dbReference>
<proteinExistence type="predicted"/>
<name>A0A9W7CEP4_9STRA</name>
<evidence type="ECO:0000313" key="3">
    <source>
        <dbReference type="EMBL" id="GMI08567.1"/>
    </source>
</evidence>
<evidence type="ECO:0000313" key="4">
    <source>
        <dbReference type="Proteomes" id="UP001165082"/>
    </source>
</evidence>
<feature type="compositionally biased region" description="Basic and acidic residues" evidence="1">
    <location>
        <begin position="213"/>
        <end position="223"/>
    </location>
</feature>
<feature type="region of interest" description="Disordered" evidence="1">
    <location>
        <begin position="300"/>
        <end position="384"/>
    </location>
</feature>
<dbReference type="CDD" id="cd16655">
    <property type="entry name" value="RING-Ubox_WDSUB1-like"/>
    <property type="match status" value="1"/>
</dbReference>
<feature type="region of interest" description="Disordered" evidence="1">
    <location>
        <begin position="180"/>
        <end position="223"/>
    </location>
</feature>
<gene>
    <name evidence="3" type="ORF">TrRE_jg5776</name>
</gene>
<feature type="compositionally biased region" description="Basic and acidic residues" evidence="1">
    <location>
        <begin position="368"/>
        <end position="384"/>
    </location>
</feature>
<reference evidence="3" key="1">
    <citation type="submission" date="2022-07" db="EMBL/GenBank/DDBJ databases">
        <title>Genome analysis of Parmales, a sister group of diatoms, reveals the evolutionary specialization of diatoms from phago-mixotrophs to photoautotrophs.</title>
        <authorList>
            <person name="Ban H."/>
            <person name="Sato S."/>
            <person name="Yoshikawa S."/>
            <person name="Kazumasa Y."/>
            <person name="Nakamura Y."/>
            <person name="Ichinomiya M."/>
            <person name="Saitoh K."/>
            <person name="Sato N."/>
            <person name="Blanc-Mathieu R."/>
            <person name="Endo H."/>
            <person name="Kuwata A."/>
            <person name="Ogata H."/>
        </authorList>
    </citation>
    <scope>NUCLEOTIDE SEQUENCE</scope>
</reference>
<feature type="compositionally biased region" description="Basic and acidic residues" evidence="1">
    <location>
        <begin position="326"/>
        <end position="342"/>
    </location>
</feature>
<organism evidence="3 4">
    <name type="scientific">Triparma retinervis</name>
    <dbReference type="NCBI Taxonomy" id="2557542"/>
    <lineage>
        <taxon>Eukaryota</taxon>
        <taxon>Sar</taxon>
        <taxon>Stramenopiles</taxon>
        <taxon>Ochrophyta</taxon>
        <taxon>Bolidophyceae</taxon>
        <taxon>Parmales</taxon>
        <taxon>Triparmaceae</taxon>
        <taxon>Triparma</taxon>
    </lineage>
</organism>
<dbReference type="Gene3D" id="3.30.40.10">
    <property type="entry name" value="Zinc/RING finger domain, C3HC4 (zinc finger)"/>
    <property type="match status" value="1"/>
</dbReference>
<dbReference type="InterPro" id="IPR003613">
    <property type="entry name" value="Ubox_domain"/>
</dbReference>
<sequence>MSSHYPCPSSSSEMAHADVEIGTNMAPSQEHVACGTILENYKDPNIAPEEENIKFDNVPEDLSCSISLDIFKEPVLASDGFVYERSCIEDWFRKSGTTHTSPRTGESMPNTCLRPNNEMIAKVKEWKKKQYTRVVERIEGEERMLMNLNRSICASWQRKVELEKMKHALKGEIIEGMEISNSTSVSDTSTSTNVGGDDSNSTHVSDASEDEDEGRKFFDPESDAHIRTEYNDYTEFFSDDDIITRTEFKRTGVTVHYEGNKKKKVEFFSPHEQEGAVDYYETSSSKNKMVHTEFYPPHKRAGVQQGYHGNGKAKRNVPIPGYPEKCIVRNDVPKKKSDEGRRTPKRGHAAKPNETVNVKQPSPKKQKKELVKQKVVKRKDPPNF</sequence>
<dbReference type="InterPro" id="IPR052085">
    <property type="entry name" value="WD-SAM-U-box"/>
</dbReference>
<evidence type="ECO:0000256" key="1">
    <source>
        <dbReference type="SAM" id="MobiDB-lite"/>
    </source>
</evidence>
<comment type="caution">
    <text evidence="3">The sequence shown here is derived from an EMBL/GenBank/DDBJ whole genome shotgun (WGS) entry which is preliminary data.</text>
</comment>
<feature type="non-terminal residue" evidence="3">
    <location>
        <position position="384"/>
    </location>
</feature>
<dbReference type="OrthoDB" id="10064100at2759"/>
<accession>A0A9W7CEP4</accession>
<dbReference type="PROSITE" id="PS51698">
    <property type="entry name" value="U_BOX"/>
    <property type="match status" value="1"/>
</dbReference>
<dbReference type="Proteomes" id="UP001165082">
    <property type="component" value="Unassembled WGS sequence"/>
</dbReference>
<dbReference type="GO" id="GO:0004842">
    <property type="term" value="F:ubiquitin-protein transferase activity"/>
    <property type="evidence" value="ECO:0007669"/>
    <property type="project" value="InterPro"/>
</dbReference>
<dbReference type="PANTHER" id="PTHR46573:SF1">
    <property type="entry name" value="WD REPEAT, SAM AND U-BOX DOMAIN-CONTAINING PROTEIN 1"/>
    <property type="match status" value="1"/>
</dbReference>
<dbReference type="GO" id="GO:0016567">
    <property type="term" value="P:protein ubiquitination"/>
    <property type="evidence" value="ECO:0007669"/>
    <property type="project" value="InterPro"/>
</dbReference>
<dbReference type="Pfam" id="PF04564">
    <property type="entry name" value="U-box"/>
    <property type="match status" value="1"/>
</dbReference>